<protein>
    <submittedName>
        <fullName evidence="1">Uncharacterized protein</fullName>
    </submittedName>
</protein>
<accession>A0A0F9H8K0</accession>
<proteinExistence type="predicted"/>
<feature type="non-terminal residue" evidence="1">
    <location>
        <position position="1"/>
    </location>
</feature>
<name>A0A0F9H8K0_9ZZZZ</name>
<dbReference type="AlphaFoldDB" id="A0A0F9H8K0"/>
<comment type="caution">
    <text evidence="1">The sequence shown here is derived from an EMBL/GenBank/DDBJ whole genome shotgun (WGS) entry which is preliminary data.</text>
</comment>
<organism evidence="1">
    <name type="scientific">marine sediment metagenome</name>
    <dbReference type="NCBI Taxonomy" id="412755"/>
    <lineage>
        <taxon>unclassified sequences</taxon>
        <taxon>metagenomes</taxon>
        <taxon>ecological metagenomes</taxon>
    </lineage>
</organism>
<evidence type="ECO:0000313" key="1">
    <source>
        <dbReference type="EMBL" id="KKM07380.1"/>
    </source>
</evidence>
<gene>
    <name evidence="1" type="ORF">LCGC14_1734430</name>
</gene>
<sequence>HRAKANEPIKHPNPTNLGYILILIDSL</sequence>
<reference evidence="1" key="1">
    <citation type="journal article" date="2015" name="Nature">
        <title>Complex archaea that bridge the gap between prokaryotes and eukaryotes.</title>
        <authorList>
            <person name="Spang A."/>
            <person name="Saw J.H."/>
            <person name="Jorgensen S.L."/>
            <person name="Zaremba-Niedzwiedzka K."/>
            <person name="Martijn J."/>
            <person name="Lind A.E."/>
            <person name="van Eijk R."/>
            <person name="Schleper C."/>
            <person name="Guy L."/>
            <person name="Ettema T.J."/>
        </authorList>
    </citation>
    <scope>NUCLEOTIDE SEQUENCE</scope>
</reference>
<dbReference type="EMBL" id="LAZR01015783">
    <property type="protein sequence ID" value="KKM07380.1"/>
    <property type="molecule type" value="Genomic_DNA"/>
</dbReference>